<dbReference type="PROSITE" id="PS50065">
    <property type="entry name" value="HMG_COA_REDUCTASE_4"/>
    <property type="match status" value="1"/>
</dbReference>
<keyword evidence="3" id="KW-0521">NADP</keyword>
<protein>
    <recommendedName>
        <fullName evidence="2">hydroxymethylglutaryl-CoA reductase (NADPH)</fullName>
        <ecNumber evidence="2">1.1.1.34</ecNumber>
    </recommendedName>
</protein>
<dbReference type="OrthoDB" id="9794902at2"/>
<dbReference type="InterPro" id="IPR009029">
    <property type="entry name" value="HMG_CoA_Rdtase_sub-bd_dom_sf"/>
</dbReference>
<gene>
    <name evidence="6" type="ORF">ROA7745_04169</name>
</gene>
<dbReference type="EMBL" id="FWXB01000023">
    <property type="protein sequence ID" value="SMC14303.1"/>
    <property type="molecule type" value="Genomic_DNA"/>
</dbReference>
<evidence type="ECO:0000256" key="1">
    <source>
        <dbReference type="ARBA" id="ARBA00007661"/>
    </source>
</evidence>
<keyword evidence="4" id="KW-0560">Oxidoreductase</keyword>
<dbReference type="CDD" id="cd00643">
    <property type="entry name" value="HMG-CoA_reductase_classI"/>
    <property type="match status" value="1"/>
</dbReference>
<dbReference type="PANTHER" id="PTHR10572">
    <property type="entry name" value="3-HYDROXY-3-METHYLGLUTARYL-COENZYME A REDUCTASE"/>
    <property type="match status" value="1"/>
</dbReference>
<evidence type="ECO:0000256" key="3">
    <source>
        <dbReference type="ARBA" id="ARBA00022857"/>
    </source>
</evidence>
<feature type="region of interest" description="Disordered" evidence="5">
    <location>
        <begin position="22"/>
        <end position="46"/>
    </location>
</feature>
<dbReference type="GO" id="GO:0015936">
    <property type="term" value="P:coenzyme A metabolic process"/>
    <property type="evidence" value="ECO:0007669"/>
    <property type="project" value="InterPro"/>
</dbReference>
<reference evidence="6 7" key="1">
    <citation type="submission" date="2017-03" db="EMBL/GenBank/DDBJ databases">
        <authorList>
            <person name="Afonso C.L."/>
            <person name="Miller P.J."/>
            <person name="Scott M.A."/>
            <person name="Spackman E."/>
            <person name="Goraichik I."/>
            <person name="Dimitrov K.M."/>
            <person name="Suarez D.L."/>
            <person name="Swayne D.E."/>
        </authorList>
    </citation>
    <scope>NUCLEOTIDE SEQUENCE [LARGE SCALE GENOMIC DNA]</scope>
    <source>
        <strain evidence="6 7">CECT 7745</strain>
    </source>
</reference>
<dbReference type="InterPro" id="IPR002202">
    <property type="entry name" value="HMG_CoA_Rdtase"/>
</dbReference>
<evidence type="ECO:0000256" key="4">
    <source>
        <dbReference type="ARBA" id="ARBA00023002"/>
    </source>
</evidence>
<dbReference type="RefSeq" id="WP_139836520.1">
    <property type="nucleotide sequence ID" value="NZ_FWXB01000023.1"/>
</dbReference>
<accession>A0A1X7BXG1</accession>
<dbReference type="SUPFAM" id="SSF55035">
    <property type="entry name" value="NAD-binding domain of HMG-CoA reductase"/>
    <property type="match status" value="1"/>
</dbReference>
<dbReference type="Pfam" id="PF00368">
    <property type="entry name" value="HMG-CoA_red"/>
    <property type="match status" value="1"/>
</dbReference>
<dbReference type="Gene3D" id="3.90.770.10">
    <property type="entry name" value="3-hydroxy-3-methylglutaryl-coenzyme A Reductase, Chain A, domain 2"/>
    <property type="match status" value="1"/>
</dbReference>
<dbReference type="Gene3D" id="3.30.70.420">
    <property type="entry name" value="Hydroxymethylglutaryl-CoA reductase, class I/II, NAD/NADP-binding domain"/>
    <property type="match status" value="1"/>
</dbReference>
<evidence type="ECO:0000313" key="7">
    <source>
        <dbReference type="Proteomes" id="UP000193224"/>
    </source>
</evidence>
<dbReference type="InterPro" id="IPR004554">
    <property type="entry name" value="HMG_CoA_Rdtase_eu_arc"/>
</dbReference>
<comment type="similarity">
    <text evidence="1">Belongs to the HMG-CoA reductase family.</text>
</comment>
<dbReference type="Proteomes" id="UP000193224">
    <property type="component" value="Unassembled WGS sequence"/>
</dbReference>
<organism evidence="6 7">
    <name type="scientific">Roseovarius aestuarii</name>
    <dbReference type="NCBI Taxonomy" id="475083"/>
    <lineage>
        <taxon>Bacteria</taxon>
        <taxon>Pseudomonadati</taxon>
        <taxon>Pseudomonadota</taxon>
        <taxon>Alphaproteobacteria</taxon>
        <taxon>Rhodobacterales</taxon>
        <taxon>Roseobacteraceae</taxon>
        <taxon>Roseovarius</taxon>
    </lineage>
</organism>
<evidence type="ECO:0000313" key="6">
    <source>
        <dbReference type="EMBL" id="SMC14303.1"/>
    </source>
</evidence>
<dbReference type="InterPro" id="IPR023074">
    <property type="entry name" value="HMG_CoA_Rdtase_cat_sf"/>
</dbReference>
<keyword evidence="7" id="KW-1185">Reference proteome</keyword>
<dbReference type="GO" id="GO:0008299">
    <property type="term" value="P:isoprenoid biosynthetic process"/>
    <property type="evidence" value="ECO:0007669"/>
    <property type="project" value="InterPro"/>
</dbReference>
<proteinExistence type="inferred from homology"/>
<evidence type="ECO:0000256" key="2">
    <source>
        <dbReference type="ARBA" id="ARBA00012999"/>
    </source>
</evidence>
<dbReference type="EC" id="1.1.1.34" evidence="2"/>
<dbReference type="PANTHER" id="PTHR10572:SF24">
    <property type="entry name" value="3-HYDROXY-3-METHYLGLUTARYL-COENZYME A REDUCTASE"/>
    <property type="match status" value="1"/>
</dbReference>
<dbReference type="AlphaFoldDB" id="A0A1X7BXG1"/>
<name>A0A1X7BXG1_9RHOB</name>
<dbReference type="GO" id="GO:0004420">
    <property type="term" value="F:hydroxymethylglutaryl-CoA reductase (NADPH) activity"/>
    <property type="evidence" value="ECO:0007669"/>
    <property type="project" value="UniProtKB-EC"/>
</dbReference>
<dbReference type="SUPFAM" id="SSF56542">
    <property type="entry name" value="Substrate-binding domain of HMG-CoA reductase"/>
    <property type="match status" value="1"/>
</dbReference>
<dbReference type="PRINTS" id="PR00071">
    <property type="entry name" value="HMGCOARDTASE"/>
</dbReference>
<sequence>MIIPFHVREMLRRIKLRYDAEKTPQQLAPSDDDFTATRPSRKASPETVARFWERLKPRASEADQLQIADPATVQVAEIYGANIENFIGTVKLPVGIIGPLRLNGMNANGDFHVPLATTEAALVASYGRGAYAATQSGGISTAVLYEGVLRTPAFVFESLLQAGQFVDWVVSNIDMLKAAAESTTRHGELVSLEPFIDTNVVFLICRYTTGDAAGQNMVTIATDALCRAIADDCPIPIENWYIEGNFSGDKKASALGLVTGRGRKVSASVILSAKIVEKTLGTTVDAMLAYGQVANLGAHLSGQLGAQAHYANGLAAFYIATGQDAACVAESAMGVTRMESRGEDIFCSVTLPNILVGSVGGGTGLPSQTAALNILGLKGNGHGTALAEVAAATCLCGEISIVAAIAAGHFTRAHESLARHR</sequence>
<dbReference type="PROSITE" id="PS00318">
    <property type="entry name" value="HMG_COA_REDUCTASE_2"/>
    <property type="match status" value="1"/>
</dbReference>
<evidence type="ECO:0000256" key="5">
    <source>
        <dbReference type="SAM" id="MobiDB-lite"/>
    </source>
</evidence>
<dbReference type="InterPro" id="IPR023076">
    <property type="entry name" value="HMG_CoA_Rdtase_CS"/>
</dbReference>
<dbReference type="InterPro" id="IPR009023">
    <property type="entry name" value="HMG_CoA_Rdtase_NAD(P)-bd_sf"/>
</dbReference>